<evidence type="ECO:0000256" key="4">
    <source>
        <dbReference type="ARBA" id="ARBA00022884"/>
    </source>
</evidence>
<evidence type="ECO:0000313" key="7">
    <source>
        <dbReference type="EMBL" id="KAK2636371.1"/>
    </source>
</evidence>
<organism evidence="7 8">
    <name type="scientific">Dipteronia dyeriana</name>
    <dbReference type="NCBI Taxonomy" id="168575"/>
    <lineage>
        <taxon>Eukaryota</taxon>
        <taxon>Viridiplantae</taxon>
        <taxon>Streptophyta</taxon>
        <taxon>Embryophyta</taxon>
        <taxon>Tracheophyta</taxon>
        <taxon>Spermatophyta</taxon>
        <taxon>Magnoliopsida</taxon>
        <taxon>eudicotyledons</taxon>
        <taxon>Gunneridae</taxon>
        <taxon>Pentapetalae</taxon>
        <taxon>rosids</taxon>
        <taxon>malvids</taxon>
        <taxon>Sapindales</taxon>
        <taxon>Sapindaceae</taxon>
        <taxon>Hippocastanoideae</taxon>
        <taxon>Acereae</taxon>
        <taxon>Dipteronia</taxon>
    </lineage>
</organism>
<name>A0AAD9TI15_9ROSI</name>
<comment type="caution">
    <text evidence="7">The sequence shown here is derived from an EMBL/GenBank/DDBJ whole genome shotgun (WGS) entry which is preliminary data.</text>
</comment>
<keyword evidence="1 5" id="KW-0547">Nucleotide-binding</keyword>
<comment type="catalytic activity">
    <reaction evidence="5">
        <text>ATP + H2O = ADP + phosphate + H(+)</text>
        <dbReference type="Rhea" id="RHEA:13065"/>
        <dbReference type="ChEBI" id="CHEBI:15377"/>
        <dbReference type="ChEBI" id="CHEBI:15378"/>
        <dbReference type="ChEBI" id="CHEBI:30616"/>
        <dbReference type="ChEBI" id="CHEBI:43474"/>
        <dbReference type="ChEBI" id="CHEBI:456216"/>
        <dbReference type="EC" id="3.6.4.13"/>
    </reaction>
</comment>
<dbReference type="Pfam" id="PF00271">
    <property type="entry name" value="Helicase_C"/>
    <property type="match status" value="1"/>
</dbReference>
<dbReference type="EC" id="3.6.4.13" evidence="5"/>
<dbReference type="InterPro" id="IPR027417">
    <property type="entry name" value="P-loop_NTPase"/>
</dbReference>
<comment type="function">
    <text evidence="5">RNA helicase.</text>
</comment>
<reference evidence="7" key="1">
    <citation type="journal article" date="2023" name="Plant J.">
        <title>Genome sequences and population genomics provide insights into the demographic history, inbreeding, and mutation load of two 'living fossil' tree species of Dipteronia.</title>
        <authorList>
            <person name="Feng Y."/>
            <person name="Comes H.P."/>
            <person name="Chen J."/>
            <person name="Zhu S."/>
            <person name="Lu R."/>
            <person name="Zhang X."/>
            <person name="Li P."/>
            <person name="Qiu J."/>
            <person name="Olsen K.M."/>
            <person name="Qiu Y."/>
        </authorList>
    </citation>
    <scope>NUCLEOTIDE SEQUENCE</scope>
    <source>
        <strain evidence="7">KIB01</strain>
    </source>
</reference>
<dbReference type="AlphaFoldDB" id="A0AAD9TI15"/>
<comment type="domain">
    <text evidence="5">The Q motif is unique to and characteristic of the DEAD box family of RNA helicases and controls ATP binding and hydrolysis.</text>
</comment>
<gene>
    <name evidence="7" type="ORF">Ddye_031163</name>
</gene>
<evidence type="ECO:0000256" key="5">
    <source>
        <dbReference type="RuleBase" id="RU365068"/>
    </source>
</evidence>
<dbReference type="GO" id="GO:0005524">
    <property type="term" value="F:ATP binding"/>
    <property type="evidence" value="ECO:0007669"/>
    <property type="project" value="UniProtKB-UniRule"/>
</dbReference>
<keyword evidence="3 5" id="KW-0067">ATP-binding</keyword>
<dbReference type="GO" id="GO:0016787">
    <property type="term" value="F:hydrolase activity"/>
    <property type="evidence" value="ECO:0007669"/>
    <property type="project" value="UniProtKB-KW"/>
</dbReference>
<dbReference type="Proteomes" id="UP001280121">
    <property type="component" value="Unassembled WGS sequence"/>
</dbReference>
<evidence type="ECO:0000313" key="8">
    <source>
        <dbReference type="Proteomes" id="UP001280121"/>
    </source>
</evidence>
<sequence length="140" mass="15178">MEDWNNKTDTRFSDLKPPQTTIPLLCSFKDAAVVSSRSSAASATIPPKPQQVNCIIYRLPKLRVTGLFSATQTEAVEELSKAGMRNPISQEKALASFMSLSSGILLCSDVAADGLDIPGVDCVVQYDPHQDPDVFIHRVG</sequence>
<dbReference type="InterPro" id="IPR001650">
    <property type="entry name" value="Helicase_C-like"/>
</dbReference>
<dbReference type="GO" id="GO:0003723">
    <property type="term" value="F:RNA binding"/>
    <property type="evidence" value="ECO:0007669"/>
    <property type="project" value="UniProtKB-UniRule"/>
</dbReference>
<dbReference type="PROSITE" id="PS51194">
    <property type="entry name" value="HELICASE_CTER"/>
    <property type="match status" value="1"/>
</dbReference>
<evidence type="ECO:0000259" key="6">
    <source>
        <dbReference type="PROSITE" id="PS51194"/>
    </source>
</evidence>
<dbReference type="SMART" id="SM00490">
    <property type="entry name" value="HELICc"/>
    <property type="match status" value="1"/>
</dbReference>
<dbReference type="Gene3D" id="3.40.50.300">
    <property type="entry name" value="P-loop containing nucleotide triphosphate hydrolases"/>
    <property type="match status" value="1"/>
</dbReference>
<evidence type="ECO:0000256" key="2">
    <source>
        <dbReference type="ARBA" id="ARBA00022801"/>
    </source>
</evidence>
<keyword evidence="4 5" id="KW-0694">RNA-binding</keyword>
<accession>A0AAD9TI15</accession>
<dbReference type="SUPFAM" id="SSF52540">
    <property type="entry name" value="P-loop containing nucleoside triphosphate hydrolases"/>
    <property type="match status" value="1"/>
</dbReference>
<keyword evidence="2 5" id="KW-0378">Hydrolase</keyword>
<evidence type="ECO:0000256" key="3">
    <source>
        <dbReference type="ARBA" id="ARBA00022840"/>
    </source>
</evidence>
<dbReference type="PANTHER" id="PTHR24031">
    <property type="entry name" value="RNA HELICASE"/>
    <property type="match status" value="1"/>
</dbReference>
<proteinExistence type="inferred from homology"/>
<keyword evidence="5" id="KW-0347">Helicase</keyword>
<comment type="similarity">
    <text evidence="5">Belongs to the DEAD box helicase family.</text>
</comment>
<dbReference type="GO" id="GO:0003724">
    <property type="term" value="F:RNA helicase activity"/>
    <property type="evidence" value="ECO:0007669"/>
    <property type="project" value="UniProtKB-EC"/>
</dbReference>
<dbReference type="EMBL" id="JANJYI010000009">
    <property type="protein sequence ID" value="KAK2636371.1"/>
    <property type="molecule type" value="Genomic_DNA"/>
</dbReference>
<feature type="domain" description="Helicase C-terminal" evidence="6">
    <location>
        <begin position="1"/>
        <end position="140"/>
    </location>
</feature>
<evidence type="ECO:0000256" key="1">
    <source>
        <dbReference type="ARBA" id="ARBA00022741"/>
    </source>
</evidence>
<keyword evidence="8" id="KW-1185">Reference proteome</keyword>
<protein>
    <recommendedName>
        <fullName evidence="5">ATP-dependent RNA helicase</fullName>
        <ecNumber evidence="5">3.6.4.13</ecNumber>
    </recommendedName>
</protein>